<feature type="domain" description="PhoU" evidence="8">
    <location>
        <begin position="123"/>
        <end position="208"/>
    </location>
</feature>
<keyword evidence="10" id="KW-1185">Reference proteome</keyword>
<reference evidence="10" key="1">
    <citation type="submission" date="2013-03" db="EMBL/GenBank/DDBJ databases">
        <title>Genome sequence of Chthonomonas calidirosea, the first sequenced genome from the Armatimonadetes phylum (formally candidate division OP10).</title>
        <authorList>
            <person name="Lee K.C.Y."/>
            <person name="Morgan X.C."/>
            <person name="Dunfield P.F."/>
            <person name="Tamas I."/>
            <person name="Houghton K.M."/>
            <person name="Vyssotski M."/>
            <person name="Ryan J.L.J."/>
            <person name="Lagutin K."/>
            <person name="McDonald I.R."/>
            <person name="Stott M.B."/>
        </authorList>
    </citation>
    <scope>NUCLEOTIDE SEQUENCE [LARGE SCALE GENOMIC DNA]</scope>
    <source>
        <strain evidence="10">DSM 23976 / ICMP 18418 / T49</strain>
    </source>
</reference>
<evidence type="ECO:0000256" key="4">
    <source>
        <dbReference type="ARBA" id="ARBA00022448"/>
    </source>
</evidence>
<keyword evidence="5 7" id="KW-0963">Cytoplasm</keyword>
<protein>
    <recommendedName>
        <fullName evidence="7">Phosphate-specific transport system accessory protein PhoU</fullName>
    </recommendedName>
</protein>
<evidence type="ECO:0000313" key="9">
    <source>
        <dbReference type="EMBL" id="CCW36025.1"/>
    </source>
</evidence>
<dbReference type="FunFam" id="1.20.58.220:FF:000004">
    <property type="entry name" value="Phosphate-specific transport system accessory protein PhoU"/>
    <property type="match status" value="1"/>
</dbReference>
<keyword evidence="4 7" id="KW-0813">Transport</keyword>
<dbReference type="Pfam" id="PF01895">
    <property type="entry name" value="PhoU"/>
    <property type="match status" value="2"/>
</dbReference>
<dbReference type="InParanoid" id="S0EW26"/>
<dbReference type="NCBIfam" id="TIGR02135">
    <property type="entry name" value="phoU_full"/>
    <property type="match status" value="1"/>
</dbReference>
<dbReference type="InterPro" id="IPR028366">
    <property type="entry name" value="PhoU"/>
</dbReference>
<dbReference type="eggNOG" id="COG0704">
    <property type="taxonomic scope" value="Bacteria"/>
</dbReference>
<evidence type="ECO:0000313" key="10">
    <source>
        <dbReference type="Proteomes" id="UP000014227"/>
    </source>
</evidence>
<dbReference type="SUPFAM" id="SSF109755">
    <property type="entry name" value="PhoU-like"/>
    <property type="match status" value="1"/>
</dbReference>
<evidence type="ECO:0000256" key="5">
    <source>
        <dbReference type="ARBA" id="ARBA00022490"/>
    </source>
</evidence>
<dbReference type="Proteomes" id="UP000014227">
    <property type="component" value="Chromosome I"/>
</dbReference>
<gene>
    <name evidence="9" type="ORF">CCALI_02218</name>
</gene>
<dbReference type="PANTHER" id="PTHR42930">
    <property type="entry name" value="PHOSPHATE-SPECIFIC TRANSPORT SYSTEM ACCESSORY PROTEIN PHOU"/>
    <property type="match status" value="1"/>
</dbReference>
<dbReference type="PANTHER" id="PTHR42930:SF3">
    <property type="entry name" value="PHOSPHATE-SPECIFIC TRANSPORT SYSTEM ACCESSORY PROTEIN PHOU"/>
    <property type="match status" value="1"/>
</dbReference>
<dbReference type="GO" id="GO:0006817">
    <property type="term" value="P:phosphate ion transport"/>
    <property type="evidence" value="ECO:0007669"/>
    <property type="project" value="UniProtKB-KW"/>
</dbReference>
<keyword evidence="6 7" id="KW-0592">Phosphate transport</keyword>
<comment type="similarity">
    <text evidence="2 7">Belongs to the PhoU family.</text>
</comment>
<dbReference type="EMBL" id="HF951689">
    <property type="protein sequence ID" value="CCW36025.1"/>
    <property type="molecule type" value="Genomic_DNA"/>
</dbReference>
<dbReference type="GO" id="GO:0005737">
    <property type="term" value="C:cytoplasm"/>
    <property type="evidence" value="ECO:0007669"/>
    <property type="project" value="UniProtKB-SubCell"/>
</dbReference>
<dbReference type="HOGENOM" id="CLU_078518_3_0_0"/>
<sequence>MIPMRAHFEAELNSLRETMLEMATCADNMLAQAVEALMSGNLELVQKVIAQDDTVDRYDIEIENKCLRLIATQQPVARDLRTIGTALKAITDVERIGDYAVDIAKIGRRLARAQQIYRPLVDIPRLAHLSRVMLQDALQAFIHHDLNLVEKVIRDDDEVDRLYHAMRERLTQEIVEHPSCALLALNIMFAAKYLERVSDHVVNIAERVWFVETGELKPAREFLNEEDSP</sequence>
<dbReference type="OrthoDB" id="9814256at2"/>
<dbReference type="AlphaFoldDB" id="S0EW26"/>
<dbReference type="RefSeq" id="WP_016483546.1">
    <property type="nucleotide sequence ID" value="NC_021487.1"/>
</dbReference>
<dbReference type="PIRSF" id="PIRSF003107">
    <property type="entry name" value="PhoU"/>
    <property type="match status" value="1"/>
</dbReference>
<evidence type="ECO:0000256" key="1">
    <source>
        <dbReference type="ARBA" id="ARBA00004496"/>
    </source>
</evidence>
<proteinExistence type="inferred from homology"/>
<comment type="subunit">
    <text evidence="3 7">Homodimer.</text>
</comment>
<comment type="subcellular location">
    <subcellularLocation>
        <location evidence="1 7">Cytoplasm</location>
    </subcellularLocation>
</comment>
<dbReference type="PATRIC" id="fig|1303518.3.peg.2305"/>
<dbReference type="InterPro" id="IPR026022">
    <property type="entry name" value="PhoU_dom"/>
</dbReference>
<accession>S0EW26</accession>
<comment type="function">
    <text evidence="7">Plays a role in the regulation of phosphate uptake.</text>
</comment>
<evidence type="ECO:0000259" key="8">
    <source>
        <dbReference type="Pfam" id="PF01895"/>
    </source>
</evidence>
<organism evidence="9 10">
    <name type="scientific">Chthonomonas calidirosea (strain DSM 23976 / ICMP 18418 / T49)</name>
    <dbReference type="NCBI Taxonomy" id="1303518"/>
    <lineage>
        <taxon>Bacteria</taxon>
        <taxon>Bacillati</taxon>
        <taxon>Armatimonadota</taxon>
        <taxon>Chthonomonadia</taxon>
        <taxon>Chthonomonadales</taxon>
        <taxon>Chthonomonadaceae</taxon>
        <taxon>Chthonomonas</taxon>
    </lineage>
</organism>
<dbReference type="KEGG" id="ccz:CCALI_02218"/>
<dbReference type="STRING" id="454171.CP488_01875"/>
<evidence type="ECO:0000256" key="7">
    <source>
        <dbReference type="PIRNR" id="PIRNR003107"/>
    </source>
</evidence>
<name>S0EW26_CHTCT</name>
<feature type="domain" description="PhoU" evidence="8">
    <location>
        <begin position="20"/>
        <end position="106"/>
    </location>
</feature>
<evidence type="ECO:0000256" key="3">
    <source>
        <dbReference type="ARBA" id="ARBA00011738"/>
    </source>
</evidence>
<dbReference type="GO" id="GO:0030643">
    <property type="term" value="P:intracellular phosphate ion homeostasis"/>
    <property type="evidence" value="ECO:0007669"/>
    <property type="project" value="InterPro"/>
</dbReference>
<dbReference type="InterPro" id="IPR038078">
    <property type="entry name" value="PhoU-like_sf"/>
</dbReference>
<dbReference type="GO" id="GO:0045936">
    <property type="term" value="P:negative regulation of phosphate metabolic process"/>
    <property type="evidence" value="ECO:0007669"/>
    <property type="project" value="InterPro"/>
</dbReference>
<evidence type="ECO:0000256" key="6">
    <source>
        <dbReference type="ARBA" id="ARBA00022592"/>
    </source>
</evidence>
<dbReference type="Gene3D" id="1.20.58.220">
    <property type="entry name" value="Phosphate transport system protein phou homolog 2, domain 2"/>
    <property type="match status" value="1"/>
</dbReference>
<evidence type="ECO:0000256" key="2">
    <source>
        <dbReference type="ARBA" id="ARBA00008107"/>
    </source>
</evidence>